<dbReference type="EMBL" id="QGGH01000001">
    <property type="protein sequence ID" value="PWJ93572.1"/>
    <property type="molecule type" value="Genomic_DNA"/>
</dbReference>
<evidence type="ECO:0000313" key="3">
    <source>
        <dbReference type="Proteomes" id="UP000245631"/>
    </source>
</evidence>
<evidence type="ECO:0000313" key="2">
    <source>
        <dbReference type="EMBL" id="PWJ93572.1"/>
    </source>
</evidence>
<protein>
    <submittedName>
        <fullName evidence="2">Uncharacterized protein</fullName>
    </submittedName>
</protein>
<evidence type="ECO:0000256" key="1">
    <source>
        <dbReference type="SAM" id="MobiDB-lite"/>
    </source>
</evidence>
<gene>
    <name evidence="2" type="ORF">C8D77_101251</name>
</gene>
<dbReference type="Proteomes" id="UP000245631">
    <property type="component" value="Unassembled WGS sequence"/>
</dbReference>
<comment type="caution">
    <text evidence="2">The sequence shown here is derived from an EMBL/GenBank/DDBJ whole genome shotgun (WGS) entry which is preliminary data.</text>
</comment>
<sequence>MRNADLETSSASLENLTKAHSGPTVGGGGMSRVAIAFSPDDRAPRDVIRAVGELLLPKTPARLQYGKIYSELCKRVPTTFARKVTPRRVRAIYNDDARRVEWYEMKALLEIEALEEARRARLELAATANRLAALIAAEDAALDGEERRELGRLAGALDRAGIKADGGVAR</sequence>
<accession>A0A8E2WGK1</accession>
<organism evidence="2 3">
    <name type="scientific">Rhizobium loti</name>
    <name type="common">Mesorhizobium loti</name>
    <dbReference type="NCBI Taxonomy" id="381"/>
    <lineage>
        <taxon>Bacteria</taxon>
        <taxon>Pseudomonadati</taxon>
        <taxon>Pseudomonadota</taxon>
        <taxon>Alphaproteobacteria</taxon>
        <taxon>Hyphomicrobiales</taxon>
        <taxon>Phyllobacteriaceae</taxon>
        <taxon>Mesorhizobium</taxon>
    </lineage>
</organism>
<proteinExistence type="predicted"/>
<reference evidence="2 3" key="1">
    <citation type="submission" date="2018-05" db="EMBL/GenBank/DDBJ databases">
        <title>Genomic Encyclopedia of Type Strains, Phase IV (KMG-IV): sequencing the most valuable type-strain genomes for metagenomic binning, comparative biology and taxonomic classification.</title>
        <authorList>
            <person name="Goeker M."/>
        </authorList>
    </citation>
    <scope>NUCLEOTIDE SEQUENCE [LARGE SCALE GENOMIC DNA]</scope>
    <source>
        <strain evidence="2 3">DSM 2626</strain>
    </source>
</reference>
<feature type="region of interest" description="Disordered" evidence="1">
    <location>
        <begin position="1"/>
        <end position="25"/>
    </location>
</feature>
<feature type="compositionally biased region" description="Polar residues" evidence="1">
    <location>
        <begin position="1"/>
        <end position="15"/>
    </location>
</feature>
<name>A0A8E2WGK1_RHILI</name>
<dbReference type="AlphaFoldDB" id="A0A8E2WGK1"/>